<feature type="region of interest" description="Disordered" evidence="1">
    <location>
        <begin position="893"/>
        <end position="937"/>
    </location>
</feature>
<name>A0ABR3SH31_9PEZI</name>
<feature type="compositionally biased region" description="Polar residues" evidence="1">
    <location>
        <begin position="285"/>
        <end position="300"/>
    </location>
</feature>
<feature type="compositionally biased region" description="Acidic residues" evidence="1">
    <location>
        <begin position="453"/>
        <end position="465"/>
    </location>
</feature>
<gene>
    <name evidence="3" type="ORF">SLS56_010007</name>
</gene>
<accession>A0ABR3SH31</accession>
<feature type="compositionally biased region" description="Low complexity" evidence="1">
    <location>
        <begin position="761"/>
        <end position="772"/>
    </location>
</feature>
<feature type="compositionally biased region" description="Polar residues" evidence="1">
    <location>
        <begin position="950"/>
        <end position="966"/>
    </location>
</feature>
<protein>
    <recommendedName>
        <fullName evidence="2">Ams2/SPT21 N-terminal domain-containing protein</fullName>
    </recommendedName>
</protein>
<feature type="compositionally biased region" description="Low complexity" evidence="1">
    <location>
        <begin position="654"/>
        <end position="714"/>
    </location>
</feature>
<feature type="compositionally biased region" description="Polar residues" evidence="1">
    <location>
        <begin position="522"/>
        <end position="531"/>
    </location>
</feature>
<reference evidence="3 4" key="1">
    <citation type="submission" date="2024-02" db="EMBL/GenBank/DDBJ databases">
        <title>De novo assembly and annotation of 12 fungi associated with fruit tree decline syndrome in Ontario, Canada.</title>
        <authorList>
            <person name="Sulman M."/>
            <person name="Ellouze W."/>
            <person name="Ilyukhin E."/>
        </authorList>
    </citation>
    <scope>NUCLEOTIDE SEQUENCE [LARGE SCALE GENOMIC DNA]</scope>
    <source>
        <strain evidence="3 4">M1-105</strain>
    </source>
</reference>
<evidence type="ECO:0000313" key="3">
    <source>
        <dbReference type="EMBL" id="KAL1619708.1"/>
    </source>
</evidence>
<feature type="region of interest" description="Disordered" evidence="1">
    <location>
        <begin position="1"/>
        <end position="28"/>
    </location>
</feature>
<dbReference type="InterPro" id="IPR057725">
    <property type="entry name" value="Ams2-SPT21_N"/>
</dbReference>
<feature type="compositionally biased region" description="Basic and acidic residues" evidence="1">
    <location>
        <begin position="967"/>
        <end position="982"/>
    </location>
</feature>
<dbReference type="Pfam" id="PF25823">
    <property type="entry name" value="Ams2-SPT21_N"/>
    <property type="match status" value="1"/>
</dbReference>
<feature type="compositionally biased region" description="Pro residues" evidence="1">
    <location>
        <begin position="396"/>
        <end position="409"/>
    </location>
</feature>
<dbReference type="SUPFAM" id="SSF57716">
    <property type="entry name" value="Glucocorticoid receptor-like (DNA-binding domain)"/>
    <property type="match status" value="1"/>
</dbReference>
<feature type="region of interest" description="Disordered" evidence="1">
    <location>
        <begin position="1331"/>
        <end position="1378"/>
    </location>
</feature>
<feature type="compositionally biased region" description="Low complexity" evidence="1">
    <location>
        <begin position="417"/>
        <end position="435"/>
    </location>
</feature>
<proteinExistence type="predicted"/>
<feature type="compositionally biased region" description="Low complexity" evidence="1">
    <location>
        <begin position="268"/>
        <end position="284"/>
    </location>
</feature>
<feature type="region of interest" description="Disordered" evidence="1">
    <location>
        <begin position="248"/>
        <end position="777"/>
    </location>
</feature>
<feature type="compositionally biased region" description="Pro residues" evidence="1">
    <location>
        <begin position="594"/>
        <end position="605"/>
    </location>
</feature>
<feature type="region of interest" description="Disordered" evidence="1">
    <location>
        <begin position="950"/>
        <end position="1126"/>
    </location>
</feature>
<feature type="compositionally biased region" description="Basic and acidic residues" evidence="1">
    <location>
        <begin position="1083"/>
        <end position="1093"/>
    </location>
</feature>
<dbReference type="Proteomes" id="UP001521116">
    <property type="component" value="Unassembled WGS sequence"/>
</dbReference>
<comment type="caution">
    <text evidence="3">The sequence shown here is derived from an EMBL/GenBank/DDBJ whole genome shotgun (WGS) entry which is preliminary data.</text>
</comment>
<feature type="domain" description="Ams2/SPT21 N-terminal" evidence="2">
    <location>
        <begin position="42"/>
        <end position="173"/>
    </location>
</feature>
<keyword evidence="4" id="KW-1185">Reference proteome</keyword>
<feature type="compositionally biased region" description="Basic residues" evidence="1">
    <location>
        <begin position="905"/>
        <end position="915"/>
    </location>
</feature>
<evidence type="ECO:0000259" key="2">
    <source>
        <dbReference type="Pfam" id="PF25823"/>
    </source>
</evidence>
<feature type="compositionally biased region" description="Low complexity" evidence="1">
    <location>
        <begin position="620"/>
        <end position="646"/>
    </location>
</feature>
<dbReference type="InterPro" id="IPR042403">
    <property type="entry name" value="Spt21/Ams2"/>
</dbReference>
<evidence type="ECO:0000256" key="1">
    <source>
        <dbReference type="SAM" id="MobiDB-lite"/>
    </source>
</evidence>
<feature type="compositionally biased region" description="Basic and acidic residues" evidence="1">
    <location>
        <begin position="583"/>
        <end position="593"/>
    </location>
</feature>
<dbReference type="PANTHER" id="PTHR39147">
    <property type="entry name" value="PROTEIN SPT21"/>
    <property type="match status" value="1"/>
</dbReference>
<organism evidence="3 4">
    <name type="scientific">Neofusicoccum ribis</name>
    <dbReference type="NCBI Taxonomy" id="45134"/>
    <lineage>
        <taxon>Eukaryota</taxon>
        <taxon>Fungi</taxon>
        <taxon>Dikarya</taxon>
        <taxon>Ascomycota</taxon>
        <taxon>Pezizomycotina</taxon>
        <taxon>Dothideomycetes</taxon>
        <taxon>Dothideomycetes incertae sedis</taxon>
        <taxon>Botryosphaeriales</taxon>
        <taxon>Botryosphaeriaceae</taxon>
        <taxon>Neofusicoccum</taxon>
    </lineage>
</organism>
<dbReference type="PANTHER" id="PTHR39147:SF1">
    <property type="entry name" value="PROTEIN SPT21"/>
    <property type="match status" value="1"/>
</dbReference>
<dbReference type="InterPro" id="IPR013088">
    <property type="entry name" value="Znf_NHR/GATA"/>
</dbReference>
<sequence length="1378" mass="148485">MSSPFTYGEPSPLTMPVAAGDDDDDPASDIPRRLMRGKLPSLLYTFDDSHKTCCLARLPNALNIPTVPIDEDTQVGVIELRTCIEAIVAASPELVAKLGHDYTVYAYDYSEYETPLVGQGMLSWILATASPTPDAPANRSKTMVTGKVRENILGLFSGGIKETLEVKLKLVPVPTFLQSEYLETMERYRNVSRVLPEGFDHSQWAALRSNPEFSAFAAQVAAEPAQSSMALQRVNSGGVESLHQLLTQSHTTEERCGSQYHVPSVTHSRQGSRAGSRSGSRAGSPTGSIRSSAALQQITQDHSRPASRASYTSERPVSRHEPPFDPRMVQQQGQESEQEDGPQRKRARVVQADWRGKSQFGPRADTLRITASTAASVRVHKPTPINPAGGPANSLEPPPRAPTPRPNELPQPRNRMSVSGTSSLRRESSSQSMRRYASPYAPRGPYSESAIASEDEQMADAEDSPGDFPSSPPIFAQNNDSPAPSSPGLPTFPYLDDSGFMSGTGVDQDLDLAITDKPDQVHPTTELNTEPPSAVICSDLWQFETPGPPELLPTNVRHKHPDYRSQRAAASAKRMTPGPGQKPETRGRKRNDAKPPPPPPPPPRNLAPAPHTQAPSATLPQSQSPAPSCAPVPQYSQHPPHPQSQSETYPGPFPQFSSQPRPQPQVTQAASQAAPQAVPQSTTQTSPQSQQAPSTSPPTNATTTSSSESSASSSQRNVKAPKKTSTAPKAKKTLPRSNTWSAGTPTEALVEEPAVTRTESRAASPAPRSGSGAKRKKAIEERLMQSLAEGTMPDFCACCGAIQTPTWRKAFYKEIEGTPAGVVTSLDEPGAIVGFEVVIPQADDKNPVEKYKVFKKSLTNTDKANGDFTAMQLCNPCGLHFVKYGTMRPADRWEVKSRAAGPKKGGARSSRKKKKDDKQAPFTFDAVPEPASHAFSDYPDEVMGYMQQEWTQPSEPRQGESQQDASKPSDTRDNDSRSEGALKTELQSGEAQQEEPPAKRQRTLFSQGRRAASLEPHREGSGDSQSWKSTAAGAALMRAIHSSPPRLGGSQENPVELEDDISPERPTRRILFPSPHRSGQFKSLEDGQEKDKPGQNPFPPHSEPATDAQDKENVPPAEVDDGFAHLFEDLDGNQLLGNPKTPKSTKSIRSFMELMKTPTSKSKRSTLTPRDVLLSEGNLALDAAMDAFILQSTPSKAVKTPKTAMTPFTQSLNDLLGTAKTPRSAARNNPSWNLSSPGNSGLIDFSNYDFSMPSTDFPFPSSPPGHFGATFNFALYEDPLTSTDNFWGETSVFNGSSDPFQGALADGEQTKGNNAAEKRAVELGRIIDEVTAGASKDGGKNNGAEDADTTTTTTEDDAENAGATPAGSEAVDLIPVGP</sequence>
<dbReference type="Gene3D" id="3.30.50.10">
    <property type="entry name" value="Erythroid Transcription Factor GATA-1, subunit A"/>
    <property type="match status" value="1"/>
</dbReference>
<dbReference type="EMBL" id="JAJVDC020000183">
    <property type="protein sequence ID" value="KAL1619708.1"/>
    <property type="molecule type" value="Genomic_DNA"/>
</dbReference>
<evidence type="ECO:0000313" key="4">
    <source>
        <dbReference type="Proteomes" id="UP001521116"/>
    </source>
</evidence>